<evidence type="ECO:0000313" key="1">
    <source>
        <dbReference type="EMBL" id="KAA9013801.1"/>
    </source>
</evidence>
<accession>A0A5J5GZW7</accession>
<dbReference type="OrthoDB" id="2901877at2"/>
<dbReference type="RefSeq" id="WP_150442605.1">
    <property type="nucleotide sequence ID" value="NZ_VYKL01000048.1"/>
</dbReference>
<keyword evidence="1" id="KW-0808">Transferase</keyword>
<comment type="caution">
    <text evidence="1">The sequence shown here is derived from an EMBL/GenBank/DDBJ whole genome shotgun (WGS) entry which is preliminary data.</text>
</comment>
<keyword evidence="1" id="KW-0012">Acyltransferase</keyword>
<evidence type="ECO:0000313" key="2">
    <source>
        <dbReference type="Proteomes" id="UP000326671"/>
    </source>
</evidence>
<protein>
    <submittedName>
        <fullName evidence="1">Acyltransferase</fullName>
    </submittedName>
</protein>
<gene>
    <name evidence="1" type="ORF">F4V44_24355</name>
</gene>
<reference evidence="1 2" key="1">
    <citation type="submission" date="2019-09" db="EMBL/GenBank/DDBJ databases">
        <title>Whole genome sequences of isolates from the Mars Exploration Rovers.</title>
        <authorList>
            <person name="Seuylemezian A."/>
            <person name="Vaishampayan P."/>
        </authorList>
    </citation>
    <scope>NUCLEOTIDE SEQUENCE [LARGE SCALE GENOMIC DNA]</scope>
    <source>
        <strain evidence="1 2">MER_TA_151</strain>
    </source>
</reference>
<keyword evidence="2" id="KW-1185">Reference proteome</keyword>
<dbReference type="Proteomes" id="UP000326671">
    <property type="component" value="Unassembled WGS sequence"/>
</dbReference>
<proteinExistence type="predicted"/>
<dbReference type="GO" id="GO:0016746">
    <property type="term" value="F:acyltransferase activity"/>
    <property type="evidence" value="ECO:0007669"/>
    <property type="project" value="UniProtKB-KW"/>
</dbReference>
<organism evidence="1 2">
    <name type="scientific">Niallia endozanthoxylica</name>
    <dbReference type="NCBI Taxonomy" id="2036016"/>
    <lineage>
        <taxon>Bacteria</taxon>
        <taxon>Bacillati</taxon>
        <taxon>Bacillota</taxon>
        <taxon>Bacilli</taxon>
        <taxon>Bacillales</taxon>
        <taxon>Bacillaceae</taxon>
        <taxon>Niallia</taxon>
    </lineage>
</organism>
<dbReference type="EMBL" id="VYKL01000048">
    <property type="protein sequence ID" value="KAA9013801.1"/>
    <property type="molecule type" value="Genomic_DNA"/>
</dbReference>
<dbReference type="AlphaFoldDB" id="A0A5J5GZW7"/>
<name>A0A5J5GZW7_9BACI</name>
<sequence length="56" mass="6595">MNFEFVLDALFGKREILHAMECSICGFDEIYYIDAMTNKQIGRACKECNFVQKFDF</sequence>